<sequence length="297" mass="32703">MKEHFFQILSPPPRNSLQGTVSGESFKLCFGFVRESETMTGEDLERGGGTRNRANNSNYSTAASETQWTSWLVPMFVVANIAVFIVAMYINNCPKHNFGFPGGCMAKFLGRFSFQPLQENPLFGPSSSTLTKMGALKWDLVVQHHQGWRLITCISLHAGVIHLVVHMLSLLFMGILRIGIIYLLSGFSSSVVSSLFIRNISVGASWALFGLLGSMLSELVTNWTICTNKAAALLTLLVMIVINLAIGILPRVDNFADIGGFLTGFLLGFILLPRLKSKYKAYQYVLWVVSLALLVIG</sequence>
<protein>
    <submittedName>
        <fullName evidence="1">Uncharacterized protein</fullName>
    </submittedName>
</protein>
<comment type="caution">
    <text evidence="1">The sequence shown here is derived from an EMBL/GenBank/DDBJ whole genome shotgun (WGS) entry which is preliminary data.</text>
</comment>
<evidence type="ECO:0000313" key="1">
    <source>
        <dbReference type="EMBL" id="KAI4347515.1"/>
    </source>
</evidence>
<evidence type="ECO:0000313" key="2">
    <source>
        <dbReference type="Proteomes" id="UP000828941"/>
    </source>
</evidence>
<proteinExistence type="predicted"/>
<organism evidence="1 2">
    <name type="scientific">Bauhinia variegata</name>
    <name type="common">Purple orchid tree</name>
    <name type="synonym">Phanera variegata</name>
    <dbReference type="NCBI Taxonomy" id="167791"/>
    <lineage>
        <taxon>Eukaryota</taxon>
        <taxon>Viridiplantae</taxon>
        <taxon>Streptophyta</taxon>
        <taxon>Embryophyta</taxon>
        <taxon>Tracheophyta</taxon>
        <taxon>Spermatophyta</taxon>
        <taxon>Magnoliopsida</taxon>
        <taxon>eudicotyledons</taxon>
        <taxon>Gunneridae</taxon>
        <taxon>Pentapetalae</taxon>
        <taxon>rosids</taxon>
        <taxon>fabids</taxon>
        <taxon>Fabales</taxon>
        <taxon>Fabaceae</taxon>
        <taxon>Cercidoideae</taxon>
        <taxon>Cercideae</taxon>
        <taxon>Bauhiniinae</taxon>
        <taxon>Bauhinia</taxon>
    </lineage>
</organism>
<name>A0ACB9PFI3_BAUVA</name>
<accession>A0ACB9PFI3</accession>
<dbReference type="EMBL" id="CM039429">
    <property type="protein sequence ID" value="KAI4347515.1"/>
    <property type="molecule type" value="Genomic_DNA"/>
</dbReference>
<keyword evidence="2" id="KW-1185">Reference proteome</keyword>
<gene>
    <name evidence="1" type="ORF">L6164_008325</name>
</gene>
<reference evidence="1 2" key="1">
    <citation type="journal article" date="2022" name="DNA Res.">
        <title>Chromosomal-level genome assembly of the orchid tree Bauhinia variegata (Leguminosae; Cercidoideae) supports the allotetraploid origin hypothesis of Bauhinia.</title>
        <authorList>
            <person name="Zhong Y."/>
            <person name="Chen Y."/>
            <person name="Zheng D."/>
            <person name="Pang J."/>
            <person name="Liu Y."/>
            <person name="Luo S."/>
            <person name="Meng S."/>
            <person name="Qian L."/>
            <person name="Wei D."/>
            <person name="Dai S."/>
            <person name="Zhou R."/>
        </authorList>
    </citation>
    <scope>NUCLEOTIDE SEQUENCE [LARGE SCALE GENOMIC DNA]</scope>
    <source>
        <strain evidence="1">BV-YZ2020</strain>
    </source>
</reference>
<dbReference type="Proteomes" id="UP000828941">
    <property type="component" value="Chromosome 4"/>
</dbReference>